<feature type="binding site" evidence="5">
    <location>
        <position position="145"/>
    </location>
    <ligand>
        <name>ATP</name>
        <dbReference type="ChEBI" id="CHEBI:30616"/>
    </ligand>
</feature>
<dbReference type="AlphaFoldDB" id="A0A5J4VG30"/>
<organism evidence="7 8">
    <name type="scientific">Streblomastix strix</name>
    <dbReference type="NCBI Taxonomy" id="222440"/>
    <lineage>
        <taxon>Eukaryota</taxon>
        <taxon>Metamonada</taxon>
        <taxon>Preaxostyla</taxon>
        <taxon>Oxymonadida</taxon>
        <taxon>Streblomastigidae</taxon>
        <taxon>Streblomastix</taxon>
    </lineage>
</organism>
<dbReference type="InterPro" id="IPR011009">
    <property type="entry name" value="Kinase-like_dom_sf"/>
</dbReference>
<evidence type="ECO:0000313" key="7">
    <source>
        <dbReference type="EMBL" id="KAA6381551.1"/>
    </source>
</evidence>
<dbReference type="GO" id="GO:0005524">
    <property type="term" value="F:ATP binding"/>
    <property type="evidence" value="ECO:0007669"/>
    <property type="project" value="UniProtKB-UniRule"/>
</dbReference>
<keyword evidence="2 5" id="KW-0547">Nucleotide-binding</keyword>
<dbReference type="InterPro" id="IPR045269">
    <property type="entry name" value="Atg1-like"/>
</dbReference>
<gene>
    <name evidence="7" type="ORF">EZS28_022923</name>
</gene>
<reference evidence="7 8" key="1">
    <citation type="submission" date="2019-03" db="EMBL/GenBank/DDBJ databases">
        <title>Single cell metagenomics reveals metabolic interactions within the superorganism composed of flagellate Streblomastix strix and complex community of Bacteroidetes bacteria on its surface.</title>
        <authorList>
            <person name="Treitli S.C."/>
            <person name="Kolisko M."/>
            <person name="Husnik F."/>
            <person name="Keeling P."/>
            <person name="Hampl V."/>
        </authorList>
    </citation>
    <scope>NUCLEOTIDE SEQUENCE [LARGE SCALE GENOMIC DNA]</scope>
    <source>
        <strain evidence="7">ST1C</strain>
    </source>
</reference>
<dbReference type="PANTHER" id="PTHR24348">
    <property type="entry name" value="SERINE/THREONINE-PROTEIN KINASE UNC-51-RELATED"/>
    <property type="match status" value="1"/>
</dbReference>
<sequence>MNCRQCNRQFGKPIYAQHLYAHKLVDKARVIQQNGGQVKYLAGPISQPKDLDVAEKIANIFRSDKDKKFQCKYCKDQQLISVELLPQHNTQYHKGNPVQSSSIIIDFNTTWKLSDFIKIKKIGRGRFGTVFSMQEIRTQRIVAIKECDYDTEELKSMMNREIEVMKDIIRIIRQSAHQSQFIHVVEPLGFFVNEDEEKAYLVMELCSEGDLRSYIRNMKKFGTEISDK</sequence>
<dbReference type="Proteomes" id="UP000324800">
    <property type="component" value="Unassembled WGS sequence"/>
</dbReference>
<dbReference type="SUPFAM" id="SSF56112">
    <property type="entry name" value="Protein kinase-like (PK-like)"/>
    <property type="match status" value="1"/>
</dbReference>
<dbReference type="GO" id="GO:0004674">
    <property type="term" value="F:protein serine/threonine kinase activity"/>
    <property type="evidence" value="ECO:0007669"/>
    <property type="project" value="InterPro"/>
</dbReference>
<dbReference type="PANTHER" id="PTHR24348:SF22">
    <property type="entry name" value="NON-SPECIFIC SERINE_THREONINE PROTEIN KINASE"/>
    <property type="match status" value="1"/>
</dbReference>
<evidence type="ECO:0000256" key="5">
    <source>
        <dbReference type="PROSITE-ProRule" id="PRU10141"/>
    </source>
</evidence>
<evidence type="ECO:0000256" key="2">
    <source>
        <dbReference type="ARBA" id="ARBA00022741"/>
    </source>
</evidence>
<dbReference type="InterPro" id="IPR000719">
    <property type="entry name" value="Prot_kinase_dom"/>
</dbReference>
<comment type="caution">
    <text evidence="7">The sequence shown here is derived from an EMBL/GenBank/DDBJ whole genome shotgun (WGS) entry which is preliminary data.</text>
</comment>
<dbReference type="PROSITE" id="PS50011">
    <property type="entry name" value="PROTEIN_KINASE_DOM"/>
    <property type="match status" value="1"/>
</dbReference>
<protein>
    <recommendedName>
        <fullName evidence="6">Protein kinase domain-containing protein</fullName>
    </recommendedName>
</protein>
<accession>A0A5J4VG30</accession>
<dbReference type="EMBL" id="SNRW01007262">
    <property type="protein sequence ID" value="KAA6381551.1"/>
    <property type="molecule type" value="Genomic_DNA"/>
</dbReference>
<dbReference type="Pfam" id="PF00069">
    <property type="entry name" value="Pkinase"/>
    <property type="match status" value="1"/>
</dbReference>
<evidence type="ECO:0000256" key="1">
    <source>
        <dbReference type="ARBA" id="ARBA00022679"/>
    </source>
</evidence>
<evidence type="ECO:0000256" key="4">
    <source>
        <dbReference type="ARBA" id="ARBA00022840"/>
    </source>
</evidence>
<dbReference type="InterPro" id="IPR017441">
    <property type="entry name" value="Protein_kinase_ATP_BS"/>
</dbReference>
<dbReference type="GO" id="GO:0034045">
    <property type="term" value="C:phagophore assembly site membrane"/>
    <property type="evidence" value="ECO:0007669"/>
    <property type="project" value="TreeGrafter"/>
</dbReference>
<name>A0A5J4VG30_9EUKA</name>
<keyword evidence="4 5" id="KW-0067">ATP-binding</keyword>
<dbReference type="Gene3D" id="1.10.510.10">
    <property type="entry name" value="Transferase(Phosphotransferase) domain 1"/>
    <property type="match status" value="1"/>
</dbReference>
<evidence type="ECO:0000313" key="8">
    <source>
        <dbReference type="Proteomes" id="UP000324800"/>
    </source>
</evidence>
<keyword evidence="1" id="KW-0808">Transferase</keyword>
<dbReference type="GO" id="GO:0000422">
    <property type="term" value="P:autophagy of mitochondrion"/>
    <property type="evidence" value="ECO:0007669"/>
    <property type="project" value="TreeGrafter"/>
</dbReference>
<dbReference type="GO" id="GO:0000045">
    <property type="term" value="P:autophagosome assembly"/>
    <property type="evidence" value="ECO:0007669"/>
    <property type="project" value="TreeGrafter"/>
</dbReference>
<proteinExistence type="predicted"/>
<feature type="non-terminal residue" evidence="7">
    <location>
        <position position="228"/>
    </location>
</feature>
<evidence type="ECO:0000259" key="6">
    <source>
        <dbReference type="PROSITE" id="PS50011"/>
    </source>
</evidence>
<dbReference type="PROSITE" id="PS00107">
    <property type="entry name" value="PROTEIN_KINASE_ATP"/>
    <property type="match status" value="1"/>
</dbReference>
<dbReference type="GO" id="GO:0042594">
    <property type="term" value="P:response to starvation"/>
    <property type="evidence" value="ECO:0007669"/>
    <property type="project" value="TreeGrafter"/>
</dbReference>
<dbReference type="GO" id="GO:0010506">
    <property type="term" value="P:regulation of autophagy"/>
    <property type="evidence" value="ECO:0007669"/>
    <property type="project" value="InterPro"/>
</dbReference>
<dbReference type="GO" id="GO:0061709">
    <property type="term" value="P:reticulophagy"/>
    <property type="evidence" value="ECO:0007669"/>
    <property type="project" value="TreeGrafter"/>
</dbReference>
<dbReference type="GO" id="GO:0005776">
    <property type="term" value="C:autophagosome"/>
    <property type="evidence" value="ECO:0007669"/>
    <property type="project" value="TreeGrafter"/>
</dbReference>
<evidence type="ECO:0000256" key="3">
    <source>
        <dbReference type="ARBA" id="ARBA00022777"/>
    </source>
</evidence>
<dbReference type="GO" id="GO:0005829">
    <property type="term" value="C:cytosol"/>
    <property type="evidence" value="ECO:0007669"/>
    <property type="project" value="TreeGrafter"/>
</dbReference>
<keyword evidence="3" id="KW-0418">Kinase</keyword>
<dbReference type="GO" id="GO:0034727">
    <property type="term" value="P:piecemeal microautophagy of the nucleus"/>
    <property type="evidence" value="ECO:0007669"/>
    <property type="project" value="TreeGrafter"/>
</dbReference>
<feature type="domain" description="Protein kinase" evidence="6">
    <location>
        <begin position="116"/>
        <end position="228"/>
    </location>
</feature>